<evidence type="ECO:0000256" key="1">
    <source>
        <dbReference type="ARBA" id="ARBA00004651"/>
    </source>
</evidence>
<keyword evidence="8" id="KW-0012">Acyltransferase</keyword>
<keyword evidence="3 6" id="KW-0812">Transmembrane</keyword>
<dbReference type="GO" id="GO:0005886">
    <property type="term" value="C:plasma membrane"/>
    <property type="evidence" value="ECO:0007669"/>
    <property type="project" value="UniProtKB-SubCell"/>
</dbReference>
<feature type="transmembrane region" description="Helical" evidence="6">
    <location>
        <begin position="155"/>
        <end position="172"/>
    </location>
</feature>
<evidence type="ECO:0000259" key="7">
    <source>
        <dbReference type="Pfam" id="PF01757"/>
    </source>
</evidence>
<evidence type="ECO:0000256" key="3">
    <source>
        <dbReference type="ARBA" id="ARBA00022692"/>
    </source>
</evidence>
<evidence type="ECO:0000313" key="9">
    <source>
        <dbReference type="Proteomes" id="UP000500880"/>
    </source>
</evidence>
<comment type="subcellular location">
    <subcellularLocation>
        <location evidence="1">Cell membrane</location>
        <topology evidence="1">Multi-pass membrane protein</topology>
    </subcellularLocation>
</comment>
<evidence type="ECO:0000256" key="4">
    <source>
        <dbReference type="ARBA" id="ARBA00022989"/>
    </source>
</evidence>
<feature type="transmembrane region" description="Helical" evidence="6">
    <location>
        <begin position="123"/>
        <end position="143"/>
    </location>
</feature>
<protein>
    <submittedName>
        <fullName evidence="8">Acyltransferase</fullName>
    </submittedName>
</protein>
<dbReference type="KEGG" id="vg:55814407"/>
<keyword evidence="4 6" id="KW-1133">Transmembrane helix</keyword>
<dbReference type="GO" id="GO:0016413">
    <property type="term" value="F:O-acetyltransferase activity"/>
    <property type="evidence" value="ECO:0007669"/>
    <property type="project" value="TreeGrafter"/>
</dbReference>
<keyword evidence="5 6" id="KW-0472">Membrane</keyword>
<dbReference type="PANTHER" id="PTHR40074">
    <property type="entry name" value="O-ACETYLTRANSFERASE WECH"/>
    <property type="match status" value="1"/>
</dbReference>
<sequence length="336" mass="38574">MWANNLRVFSAFAVVILHVAAGFVGGIELSDLSYGSRDWWAGNIYDSVTRWCVPLFVMISGYFLLNKEESTSVFFKKRLNKILIPLIFWSVFFSFWTVLKLTIKGELPSAPVVLAEDWVLGKPYFHLWYLFMIPFLYLVTPYLRVVFNRISRNELLFLVCFCLSLSILNTLSSNVLSYFEMSAKVTLFTNNFLNYIGYFCLGGYIAKYGVKQRNGFALVALMLAWSVTIVGSYFFTYKYFYSYLSINTVIASVALFLLIQWNCDRDFNLSGISKLSLGIYLVHPVFLDAVAFVGKDWLLSYMDVYLYIPLVSVIVFGFSYLSAFCMSKIPVLNKCV</sequence>
<dbReference type="RefSeq" id="YP_009885034.1">
    <property type="nucleotide sequence ID" value="NC_049477.1"/>
</dbReference>
<organism evidence="8 9">
    <name type="scientific">Vibrio phage vB_ValM-yong1</name>
    <dbReference type="NCBI Taxonomy" id="2660715"/>
    <lineage>
        <taxon>Viruses</taxon>
        <taxon>Duplodnaviria</taxon>
        <taxon>Heunggongvirae</taxon>
        <taxon>Uroviricota</taxon>
        <taxon>Caudoviricetes</taxon>
        <taxon>Peduoviridae</taxon>
        <taxon>Yongunavirus</taxon>
        <taxon>Yongunavirus yong1</taxon>
    </lineage>
</organism>
<keyword evidence="2" id="KW-1003">Cell membrane</keyword>
<dbReference type="InterPro" id="IPR002656">
    <property type="entry name" value="Acyl_transf_3_dom"/>
</dbReference>
<reference evidence="8 9" key="1">
    <citation type="submission" date="2019-10" db="EMBL/GenBank/DDBJ databases">
        <title>Complete genomic sequence of the Vibrio alginolyticus prophage vB_ ValM-yong1.</title>
        <authorList>
            <person name="Li D."/>
            <person name="Qin W."/>
            <person name="Tong Y."/>
            <person name="Lin W."/>
            <person name="Xu L."/>
        </authorList>
    </citation>
    <scope>NUCLEOTIDE SEQUENCE [LARGE SCALE GENOMIC DNA]</scope>
</reference>
<evidence type="ECO:0000313" key="8">
    <source>
        <dbReference type="EMBL" id="QGF21272.1"/>
    </source>
</evidence>
<feature type="domain" description="Acyltransferase 3" evidence="7">
    <location>
        <begin position="2"/>
        <end position="321"/>
    </location>
</feature>
<name>A0A6M3A3J1_9CAUD</name>
<feature type="transmembrane region" description="Helical" evidence="6">
    <location>
        <begin position="47"/>
        <end position="65"/>
    </location>
</feature>
<feature type="transmembrane region" description="Helical" evidence="6">
    <location>
        <begin position="217"/>
        <end position="235"/>
    </location>
</feature>
<feature type="transmembrane region" description="Helical" evidence="6">
    <location>
        <begin position="275"/>
        <end position="293"/>
    </location>
</feature>
<evidence type="ECO:0000256" key="5">
    <source>
        <dbReference type="ARBA" id="ARBA00023136"/>
    </source>
</evidence>
<dbReference type="Pfam" id="PF01757">
    <property type="entry name" value="Acyl_transf_3"/>
    <property type="match status" value="1"/>
</dbReference>
<accession>A0A6M3A3J1</accession>
<feature type="transmembrane region" description="Helical" evidence="6">
    <location>
        <begin position="305"/>
        <end position="324"/>
    </location>
</feature>
<feature type="transmembrane region" description="Helical" evidence="6">
    <location>
        <begin position="192"/>
        <end position="210"/>
    </location>
</feature>
<evidence type="ECO:0000256" key="2">
    <source>
        <dbReference type="ARBA" id="ARBA00022475"/>
    </source>
</evidence>
<dbReference type="GO" id="GO:0009246">
    <property type="term" value="P:enterobacterial common antigen biosynthetic process"/>
    <property type="evidence" value="ECO:0007669"/>
    <property type="project" value="TreeGrafter"/>
</dbReference>
<proteinExistence type="predicted"/>
<feature type="transmembrane region" description="Helical" evidence="6">
    <location>
        <begin position="7"/>
        <end position="27"/>
    </location>
</feature>
<feature type="transmembrane region" description="Helical" evidence="6">
    <location>
        <begin position="241"/>
        <end position="263"/>
    </location>
</feature>
<feature type="transmembrane region" description="Helical" evidence="6">
    <location>
        <begin position="86"/>
        <end position="103"/>
    </location>
</feature>
<dbReference type="EMBL" id="MN563793">
    <property type="protein sequence ID" value="QGF21272.1"/>
    <property type="molecule type" value="Genomic_DNA"/>
</dbReference>
<dbReference type="PANTHER" id="PTHR40074:SF2">
    <property type="entry name" value="O-ACETYLTRANSFERASE WECH"/>
    <property type="match status" value="1"/>
</dbReference>
<keyword evidence="8" id="KW-0808">Transferase</keyword>
<keyword evidence="9" id="KW-1185">Reference proteome</keyword>
<dbReference type="Proteomes" id="UP000500880">
    <property type="component" value="Segment"/>
</dbReference>
<evidence type="ECO:0000256" key="6">
    <source>
        <dbReference type="SAM" id="Phobius"/>
    </source>
</evidence>
<dbReference type="GeneID" id="55814407"/>